<reference evidence="1 2" key="1">
    <citation type="submission" date="2023-08" db="EMBL/GenBank/DDBJ databases">
        <title>Draft genome sequence of Algoriphagus taiwanensis.</title>
        <authorList>
            <person name="Takatani N."/>
            <person name="Hosokawa M."/>
            <person name="Sawabe T."/>
        </authorList>
    </citation>
    <scope>NUCLEOTIDE SEQUENCE [LARGE SCALE GENOMIC DNA]</scope>
    <source>
        <strain evidence="1 2">JCM 19755</strain>
    </source>
</reference>
<evidence type="ECO:0000313" key="1">
    <source>
        <dbReference type="EMBL" id="GMQ35672.1"/>
    </source>
</evidence>
<dbReference type="EMBL" id="BTPE01000024">
    <property type="protein sequence ID" value="GMQ35672.1"/>
    <property type="molecule type" value="Genomic_DNA"/>
</dbReference>
<evidence type="ECO:0008006" key="3">
    <source>
        <dbReference type="Google" id="ProtNLM"/>
    </source>
</evidence>
<name>A0ABQ6Q661_9BACT</name>
<comment type="caution">
    <text evidence="1">The sequence shown here is derived from an EMBL/GenBank/DDBJ whole genome shotgun (WGS) entry which is preliminary data.</text>
</comment>
<evidence type="ECO:0000313" key="2">
    <source>
        <dbReference type="Proteomes" id="UP001307705"/>
    </source>
</evidence>
<accession>A0ABQ6Q661</accession>
<proteinExistence type="predicted"/>
<dbReference type="Proteomes" id="UP001307705">
    <property type="component" value="Unassembled WGS sequence"/>
</dbReference>
<protein>
    <recommendedName>
        <fullName evidence="3">Lipoprotein</fullName>
    </recommendedName>
</protein>
<gene>
    <name evidence="1" type="ORF">Ataiwa_39450</name>
</gene>
<dbReference type="PROSITE" id="PS51257">
    <property type="entry name" value="PROKAR_LIPOPROTEIN"/>
    <property type="match status" value="1"/>
</dbReference>
<keyword evidence="2" id="KW-1185">Reference proteome</keyword>
<sequence>MKKGLRKTKPLHSTWQILLLVSCSSAELTSSSNLHGILRNFLIKGTNYF</sequence>
<organism evidence="1 2">
    <name type="scientific">Algoriphagus taiwanensis</name>
    <dbReference type="NCBI Taxonomy" id="1445656"/>
    <lineage>
        <taxon>Bacteria</taxon>
        <taxon>Pseudomonadati</taxon>
        <taxon>Bacteroidota</taxon>
        <taxon>Cytophagia</taxon>
        <taxon>Cytophagales</taxon>
        <taxon>Cyclobacteriaceae</taxon>
        <taxon>Algoriphagus</taxon>
    </lineage>
</organism>